<dbReference type="PANTHER" id="PTHR11803:SF58">
    <property type="entry name" value="PROTEIN HMF1-RELATED"/>
    <property type="match status" value="1"/>
</dbReference>
<dbReference type="Pfam" id="PF01042">
    <property type="entry name" value="Ribonuc_L-PSP"/>
    <property type="match status" value="1"/>
</dbReference>
<proteinExistence type="inferred from homology"/>
<dbReference type="OrthoDB" id="9803101at2"/>
<protein>
    <submittedName>
        <fullName evidence="2">Enamine deaminase RidA</fullName>
    </submittedName>
</protein>
<dbReference type="InterPro" id="IPR006175">
    <property type="entry name" value="YjgF/YER057c/UK114"/>
</dbReference>
<dbReference type="GO" id="GO:0005829">
    <property type="term" value="C:cytosol"/>
    <property type="evidence" value="ECO:0007669"/>
    <property type="project" value="TreeGrafter"/>
</dbReference>
<comment type="caution">
    <text evidence="2">The sequence shown here is derived from an EMBL/GenBank/DDBJ whole genome shotgun (WGS) entry which is preliminary data.</text>
</comment>
<sequence length="125" mass="13454">MERIQTPRAPLPAGHYSQAIKANGFVFVAGQLPFAPGPERRMPEGIEAQARQCLENLAAILEAAGSSVDRLTSVQLFIPDVALWGKVNAVYEAFMGEARPARTVVPTRDLHYGALIELNAVAVAD</sequence>
<gene>
    <name evidence="2" type="ORF">CAL29_09435</name>
</gene>
<dbReference type="EMBL" id="NEVM01000001">
    <property type="protein sequence ID" value="OZI38715.1"/>
    <property type="molecule type" value="Genomic_DNA"/>
</dbReference>
<dbReference type="InterPro" id="IPR006056">
    <property type="entry name" value="RidA"/>
</dbReference>
<reference evidence="3" key="1">
    <citation type="submission" date="2017-05" db="EMBL/GenBank/DDBJ databases">
        <title>Complete and WGS of Bordetella genogroups.</title>
        <authorList>
            <person name="Spilker T."/>
            <person name="Lipuma J."/>
        </authorList>
    </citation>
    <scope>NUCLEOTIDE SEQUENCE [LARGE SCALE GENOMIC DNA]</scope>
    <source>
        <strain evidence="3">AU16122</strain>
    </source>
</reference>
<dbReference type="InterPro" id="IPR035959">
    <property type="entry name" value="RutC-like_sf"/>
</dbReference>
<evidence type="ECO:0000313" key="2">
    <source>
        <dbReference type="EMBL" id="OZI38715.1"/>
    </source>
</evidence>
<dbReference type="FunFam" id="3.30.1330.40:FF:000001">
    <property type="entry name" value="L-PSP family endoribonuclease"/>
    <property type="match status" value="1"/>
</dbReference>
<accession>A0A261SNK8</accession>
<evidence type="ECO:0000256" key="1">
    <source>
        <dbReference type="ARBA" id="ARBA00010552"/>
    </source>
</evidence>
<dbReference type="SUPFAM" id="SSF55298">
    <property type="entry name" value="YjgF-like"/>
    <property type="match status" value="1"/>
</dbReference>
<dbReference type="AlphaFoldDB" id="A0A261SNK8"/>
<keyword evidence="3" id="KW-1185">Reference proteome</keyword>
<dbReference type="PANTHER" id="PTHR11803">
    <property type="entry name" value="2-IMINOBUTANOATE/2-IMINOPROPANOATE DEAMINASE RIDA"/>
    <property type="match status" value="1"/>
</dbReference>
<dbReference type="NCBIfam" id="TIGR00004">
    <property type="entry name" value="Rid family detoxifying hydrolase"/>
    <property type="match status" value="1"/>
</dbReference>
<organism evidence="2 3">
    <name type="scientific">Bordetella genomosp. 10</name>
    <dbReference type="NCBI Taxonomy" id="1416804"/>
    <lineage>
        <taxon>Bacteria</taxon>
        <taxon>Pseudomonadati</taxon>
        <taxon>Pseudomonadota</taxon>
        <taxon>Betaproteobacteria</taxon>
        <taxon>Burkholderiales</taxon>
        <taxon>Alcaligenaceae</taxon>
        <taxon>Bordetella</taxon>
    </lineage>
</organism>
<dbReference type="Proteomes" id="UP000216020">
    <property type="component" value="Unassembled WGS sequence"/>
</dbReference>
<evidence type="ECO:0000313" key="3">
    <source>
        <dbReference type="Proteomes" id="UP000216020"/>
    </source>
</evidence>
<dbReference type="CDD" id="cd00448">
    <property type="entry name" value="YjgF_YER057c_UK114_family"/>
    <property type="match status" value="1"/>
</dbReference>
<dbReference type="GO" id="GO:0019239">
    <property type="term" value="F:deaminase activity"/>
    <property type="evidence" value="ECO:0007669"/>
    <property type="project" value="TreeGrafter"/>
</dbReference>
<name>A0A261SNK8_9BORD</name>
<comment type="similarity">
    <text evidence="1">Belongs to the RutC family.</text>
</comment>
<dbReference type="Gene3D" id="3.30.1330.40">
    <property type="entry name" value="RutC-like"/>
    <property type="match status" value="1"/>
</dbReference>